<dbReference type="PANTHER" id="PTHR42648">
    <property type="entry name" value="TRANSPOSASE, PUTATIVE-RELATED"/>
    <property type="match status" value="1"/>
</dbReference>
<evidence type="ECO:0000313" key="4">
    <source>
        <dbReference type="EMBL" id="GJS89430.1"/>
    </source>
</evidence>
<keyword evidence="2" id="KW-0378">Hydrolase</keyword>
<dbReference type="Pfam" id="PF25597">
    <property type="entry name" value="SH3_retrovirus"/>
    <property type="match status" value="1"/>
</dbReference>
<comment type="caution">
    <text evidence="4">The sequence shown here is derived from an EMBL/GenBank/DDBJ whole genome shotgun (WGS) entry which is preliminary data.</text>
</comment>
<sequence>MERPAKDEYATSTMRRGHCKRNCPAYLAELIKKKNASWPLASSSECLIIEIFLLSASKSWCTDTSCGTLENSPGRLAHISKKRIEKLQQEGLLKSTDDESFDQCVSCLSGKMTRKSFPHRPERATDLLGIIHTDVCGPLRHVSRQGASYFITFTDDYSRYGYVYLLKHKHEVFETFKVFKNEVENQLGKTIKALRSDRGGEYISQEFKDYLKACGIVQQLTPPYTPQHNGVSERRNRTLLDMVRSMMNLTTLPLSFWDYALESATRILNMVPTKKVDKTPYELWYGKVPNLSYLKVWGCEALVKRDTPDKLQQRSVKCIFIGYPKETMGYYFYFPLENKIVVTRYAEFFEKNLITQEVSGRAIDLEEIQDEDTPPSEITREIPMEVEGFEPPQEEEILIRRSERTRRAPSRLCLNVEAEEHSLGDLNEPTSYKAAMLDSKSNKWIDAMNAEIQSMMDNMVWVLVDLPPGSHLVSKGYTQLYGVDYEETFSPVANIRAIRILISIVAYYDYEIWQMDIKKAFLNGYLDEDIYMVQPEGFVDPDHHRKVCKLQRSIYGLKQASRSWNKRFDEEIKRFGFSQNLDESCVYQKASGSNVIFLILYVDDIIIIGNHIPSLQSVKDYLGKLLAIKDLEETAFILGIKIYRDRSKRLIGLSQNSYMDKILKRYRMDNSKRGHIPMQERFDLNKT</sequence>
<organism evidence="4 5">
    <name type="scientific">Tanacetum coccineum</name>
    <dbReference type="NCBI Taxonomy" id="301880"/>
    <lineage>
        <taxon>Eukaryota</taxon>
        <taxon>Viridiplantae</taxon>
        <taxon>Streptophyta</taxon>
        <taxon>Embryophyta</taxon>
        <taxon>Tracheophyta</taxon>
        <taxon>Spermatophyta</taxon>
        <taxon>Magnoliopsida</taxon>
        <taxon>eudicotyledons</taxon>
        <taxon>Gunneridae</taxon>
        <taxon>Pentapetalae</taxon>
        <taxon>asterids</taxon>
        <taxon>campanulids</taxon>
        <taxon>Asterales</taxon>
        <taxon>Asteraceae</taxon>
        <taxon>Asteroideae</taxon>
        <taxon>Anthemideae</taxon>
        <taxon>Anthemidinae</taxon>
        <taxon>Tanacetum</taxon>
    </lineage>
</organism>
<reference evidence="4" key="2">
    <citation type="submission" date="2022-01" db="EMBL/GenBank/DDBJ databases">
        <authorList>
            <person name="Yamashiro T."/>
            <person name="Shiraishi A."/>
            <person name="Satake H."/>
            <person name="Nakayama K."/>
        </authorList>
    </citation>
    <scope>NUCLEOTIDE SEQUENCE</scope>
</reference>
<evidence type="ECO:0000259" key="3">
    <source>
        <dbReference type="PROSITE" id="PS50994"/>
    </source>
</evidence>
<evidence type="ECO:0000256" key="2">
    <source>
        <dbReference type="ARBA" id="ARBA00022801"/>
    </source>
</evidence>
<dbReference type="InterPro" id="IPR043502">
    <property type="entry name" value="DNA/RNA_pol_sf"/>
</dbReference>
<dbReference type="EMBL" id="BQNB010011349">
    <property type="protein sequence ID" value="GJS89430.1"/>
    <property type="molecule type" value="Genomic_DNA"/>
</dbReference>
<evidence type="ECO:0000256" key="1">
    <source>
        <dbReference type="ARBA" id="ARBA00022723"/>
    </source>
</evidence>
<dbReference type="InterPro" id="IPR001584">
    <property type="entry name" value="Integrase_cat-core"/>
</dbReference>
<dbReference type="PANTHER" id="PTHR42648:SF27">
    <property type="entry name" value="RNA-DIRECTED DNA POLYMERASE"/>
    <property type="match status" value="1"/>
</dbReference>
<dbReference type="PROSITE" id="PS50994">
    <property type="entry name" value="INTEGRASE"/>
    <property type="match status" value="1"/>
</dbReference>
<accession>A0ABQ4ZH60</accession>
<name>A0ABQ4ZH60_9ASTR</name>
<reference evidence="4" key="1">
    <citation type="journal article" date="2022" name="Int. J. Mol. Sci.">
        <title>Draft Genome of Tanacetum Coccineum: Genomic Comparison of Closely Related Tanacetum-Family Plants.</title>
        <authorList>
            <person name="Yamashiro T."/>
            <person name="Shiraishi A."/>
            <person name="Nakayama K."/>
            <person name="Satake H."/>
        </authorList>
    </citation>
    <scope>NUCLEOTIDE SEQUENCE</scope>
</reference>
<feature type="domain" description="Integrase catalytic" evidence="3">
    <location>
        <begin position="117"/>
        <end position="288"/>
    </location>
</feature>
<dbReference type="InterPro" id="IPR013103">
    <property type="entry name" value="RVT_2"/>
</dbReference>
<evidence type="ECO:0000313" key="5">
    <source>
        <dbReference type="Proteomes" id="UP001151760"/>
    </source>
</evidence>
<dbReference type="Pfam" id="PF00665">
    <property type="entry name" value="rve"/>
    <property type="match status" value="1"/>
</dbReference>
<dbReference type="SUPFAM" id="SSF56672">
    <property type="entry name" value="DNA/RNA polymerases"/>
    <property type="match status" value="1"/>
</dbReference>
<gene>
    <name evidence="4" type="ORF">Tco_0772066</name>
</gene>
<dbReference type="InterPro" id="IPR057670">
    <property type="entry name" value="SH3_retrovirus"/>
</dbReference>
<dbReference type="InterPro" id="IPR039537">
    <property type="entry name" value="Retrotran_Ty1/copia-like"/>
</dbReference>
<dbReference type="Proteomes" id="UP001151760">
    <property type="component" value="Unassembled WGS sequence"/>
</dbReference>
<dbReference type="Gene3D" id="3.30.420.10">
    <property type="entry name" value="Ribonuclease H-like superfamily/Ribonuclease H"/>
    <property type="match status" value="1"/>
</dbReference>
<dbReference type="InterPro" id="IPR036397">
    <property type="entry name" value="RNaseH_sf"/>
</dbReference>
<dbReference type="Pfam" id="PF07727">
    <property type="entry name" value="RVT_2"/>
    <property type="match status" value="1"/>
</dbReference>
<dbReference type="InterPro" id="IPR012337">
    <property type="entry name" value="RNaseH-like_sf"/>
</dbReference>
<keyword evidence="1" id="KW-0479">Metal-binding</keyword>
<keyword evidence="5" id="KW-1185">Reference proteome</keyword>
<dbReference type="SUPFAM" id="SSF53098">
    <property type="entry name" value="Ribonuclease H-like"/>
    <property type="match status" value="1"/>
</dbReference>
<proteinExistence type="predicted"/>
<protein>
    <submittedName>
        <fullName evidence="4">Retrovirus-related pol polyprotein from transposon TNT 1-94</fullName>
    </submittedName>
</protein>